<dbReference type="OrthoDB" id="7836272at2"/>
<dbReference type="EMBL" id="CP028136">
    <property type="protein sequence ID" value="AVR46895.1"/>
    <property type="molecule type" value="Genomic_DNA"/>
</dbReference>
<name>A0A2R3Z9D5_9FLAO</name>
<dbReference type="GO" id="GO:0005975">
    <property type="term" value="P:carbohydrate metabolic process"/>
    <property type="evidence" value="ECO:0007669"/>
    <property type="project" value="InterPro"/>
</dbReference>
<reference evidence="2" key="1">
    <citation type="submission" date="2018-03" db="EMBL/GenBank/DDBJ databases">
        <title>Gramella fulva sp. nov., isolated from a dry surface of tidal flat.</title>
        <authorList>
            <person name="Hwang S.H."/>
            <person name="Hwang W.M."/>
            <person name="Kang K."/>
            <person name="Ahn T.-Y."/>
        </authorList>
    </citation>
    <scope>NUCLEOTIDE SEQUENCE [LARGE SCALE GENOMIC DNA]</scope>
    <source>
        <strain evidence="2">SH35</strain>
    </source>
</reference>
<dbReference type="Gene3D" id="3.20.20.370">
    <property type="entry name" value="Glycoside hydrolase/deacetylase"/>
    <property type="match status" value="1"/>
</dbReference>
<gene>
    <name evidence="1" type="ORF">C7S20_17410</name>
</gene>
<dbReference type="Pfam" id="PF10096">
    <property type="entry name" value="DUF2334"/>
    <property type="match status" value="1"/>
</dbReference>
<dbReference type="RefSeq" id="WP_107013666.1">
    <property type="nucleotide sequence ID" value="NZ_CP028136.1"/>
</dbReference>
<dbReference type="GO" id="GO:0016810">
    <property type="term" value="F:hydrolase activity, acting on carbon-nitrogen (but not peptide) bonds"/>
    <property type="evidence" value="ECO:0007669"/>
    <property type="project" value="InterPro"/>
</dbReference>
<evidence type="ECO:0000313" key="2">
    <source>
        <dbReference type="Proteomes" id="UP000241507"/>
    </source>
</evidence>
<dbReference type="InterPro" id="IPR018763">
    <property type="entry name" value="DUF2334"/>
</dbReference>
<dbReference type="AlphaFoldDB" id="A0A2R3Z9D5"/>
<dbReference type="CDD" id="cd10929">
    <property type="entry name" value="CE4_u5"/>
    <property type="match status" value="1"/>
</dbReference>
<dbReference type="SUPFAM" id="SSF88713">
    <property type="entry name" value="Glycoside hydrolase/deacetylase"/>
    <property type="match status" value="1"/>
</dbReference>
<sequence length="324" mass="37967">MNQKKYGIFTISLDFELLWGVFDHTEPSNVFEYFSNTKKLIPELLKEFSQHNIHVTWAVVGMLFNKGWDEWKRNIPVVQSVYENSKLSAYNFGMEFKADPDSEIFCFAPELIDTIKKTPGQEIGTHTYSHYYCGEKGQDVKQFEADLETAVKLATEQGISLKSLVFPRNQLNEDYLKVCYQYGIENVRSNPSSWYWKNPLDSNLPTKIARTGDAYVNFGKKTYPLSNLQRQEGMPLQQPASRFFRPYEENFFLHNVKMRRILNEMENAAKNAEIYHLWWHPHNFGNHPQESLKDLKSILDHFSKLKEKYNFQSLNMQEIGAKIS</sequence>
<dbReference type="Proteomes" id="UP000241507">
    <property type="component" value="Chromosome"/>
</dbReference>
<organism evidence="1 2">
    <name type="scientific">Christiangramia fulva</name>
    <dbReference type="NCBI Taxonomy" id="2126553"/>
    <lineage>
        <taxon>Bacteria</taxon>
        <taxon>Pseudomonadati</taxon>
        <taxon>Bacteroidota</taxon>
        <taxon>Flavobacteriia</taxon>
        <taxon>Flavobacteriales</taxon>
        <taxon>Flavobacteriaceae</taxon>
        <taxon>Christiangramia</taxon>
    </lineage>
</organism>
<accession>A0A2R3Z9D5</accession>
<protein>
    <submittedName>
        <fullName evidence="1">Polysaccharide deacetylase</fullName>
    </submittedName>
</protein>
<evidence type="ECO:0000313" key="1">
    <source>
        <dbReference type="EMBL" id="AVR46895.1"/>
    </source>
</evidence>
<dbReference type="KEGG" id="grs:C7S20_17410"/>
<dbReference type="InterPro" id="IPR011330">
    <property type="entry name" value="Glyco_hydro/deAcase_b/a-brl"/>
</dbReference>
<keyword evidence="2" id="KW-1185">Reference proteome</keyword>
<proteinExistence type="predicted"/>